<dbReference type="EMBL" id="SCFR01000004">
    <property type="protein sequence ID" value="TFF67178.1"/>
    <property type="molecule type" value="Genomic_DNA"/>
</dbReference>
<name>A0A4R9C4C6_9FIRM</name>
<proteinExistence type="predicted"/>
<evidence type="ECO:0000313" key="2">
    <source>
        <dbReference type="Proteomes" id="UP000297454"/>
    </source>
</evidence>
<dbReference type="AlphaFoldDB" id="A0A4R9C4C6"/>
<evidence type="ECO:0000313" key="1">
    <source>
        <dbReference type="EMBL" id="TFF67178.1"/>
    </source>
</evidence>
<reference evidence="1 2" key="1">
    <citation type="submission" date="2019-01" db="EMBL/GenBank/DDBJ databases">
        <title>Draft Genome Sequences of Helcococcus ovis Strains Isolated from the Uterus and Vagina of Dairy Cows with Metritis.</title>
        <authorList>
            <person name="Cunha F."/>
            <person name="Jeon S.J."/>
            <person name="Kutzer P."/>
            <person name="Galvao K.N."/>
        </authorList>
    </citation>
    <scope>NUCLEOTIDE SEQUENCE [LARGE SCALE GENOMIC DNA]</scope>
    <source>
        <strain evidence="1 2">KG-37</strain>
    </source>
</reference>
<gene>
    <name evidence="1" type="ORF">EQF91_02140</name>
</gene>
<accession>A0A4R9C4C6</accession>
<dbReference type="RefSeq" id="WP_408112175.1">
    <property type="nucleotide sequence ID" value="NZ_CP119761.1"/>
</dbReference>
<keyword evidence="2" id="KW-1185">Reference proteome</keyword>
<organism evidence="1 2">
    <name type="scientific">Helcococcus ovis</name>
    <dbReference type="NCBI Taxonomy" id="72026"/>
    <lineage>
        <taxon>Bacteria</taxon>
        <taxon>Bacillati</taxon>
        <taxon>Bacillota</taxon>
        <taxon>Tissierellia</taxon>
        <taxon>Tissierellales</taxon>
        <taxon>Peptoniphilaceae</taxon>
        <taxon>Helcococcus</taxon>
    </lineage>
</organism>
<sequence length="86" mass="10343">MKNGFTYYPDFTFLSPFTCQEIYWEHFGMMEDENYSKNALRKINRYYNNGIKEFDNLIITMESKNVPLNIKIAEEKARKILLKEDS</sequence>
<dbReference type="Proteomes" id="UP000297454">
    <property type="component" value="Unassembled WGS sequence"/>
</dbReference>
<protein>
    <submittedName>
        <fullName evidence="1">Uncharacterized protein</fullName>
    </submittedName>
</protein>
<comment type="caution">
    <text evidence="1">The sequence shown here is derived from an EMBL/GenBank/DDBJ whole genome shotgun (WGS) entry which is preliminary data.</text>
</comment>